<dbReference type="EMBL" id="MT141235">
    <property type="protein sequence ID" value="QJA56717.1"/>
    <property type="molecule type" value="Genomic_DNA"/>
</dbReference>
<evidence type="ECO:0000313" key="1">
    <source>
        <dbReference type="EMBL" id="QJA56717.1"/>
    </source>
</evidence>
<gene>
    <name evidence="1" type="ORF">MM415B01807_0015</name>
</gene>
<reference evidence="1" key="1">
    <citation type="submission" date="2020-03" db="EMBL/GenBank/DDBJ databases">
        <title>The deep terrestrial virosphere.</title>
        <authorList>
            <person name="Holmfeldt K."/>
            <person name="Nilsson E."/>
            <person name="Simone D."/>
            <person name="Lopez-Fernandez M."/>
            <person name="Wu X."/>
            <person name="de Brujin I."/>
            <person name="Lundin D."/>
            <person name="Andersson A."/>
            <person name="Bertilsson S."/>
            <person name="Dopson M."/>
        </authorList>
    </citation>
    <scope>NUCLEOTIDE SEQUENCE</scope>
    <source>
        <strain evidence="1">MM415B01807</strain>
    </source>
</reference>
<accession>A0A6M3II25</accession>
<sequence>MELKFFHVKDPMYKQTIRFCYGGKPKDLLAKIVEVDGELEEDPGEFGSGIVIENRPDQTKAPNFWIWVKAFSGTPKAYGFLAHECTHLFQSIINWLEIEVNDSTTEPCAALFENLFEELLMCIREAKRRPHDPSLGKGLDRHQ</sequence>
<protein>
    <submittedName>
        <fullName evidence="1">Uncharacterized protein</fullName>
    </submittedName>
</protein>
<dbReference type="AlphaFoldDB" id="A0A6M3II25"/>
<name>A0A6M3II25_9ZZZZ</name>
<organism evidence="1">
    <name type="scientific">viral metagenome</name>
    <dbReference type="NCBI Taxonomy" id="1070528"/>
    <lineage>
        <taxon>unclassified sequences</taxon>
        <taxon>metagenomes</taxon>
        <taxon>organismal metagenomes</taxon>
    </lineage>
</organism>
<proteinExistence type="predicted"/>